<dbReference type="RefSeq" id="XP_022483184.1">
    <property type="nucleotide sequence ID" value="XM_022636973.1"/>
</dbReference>
<feature type="transmembrane region" description="Helical" evidence="5">
    <location>
        <begin position="155"/>
        <end position="177"/>
    </location>
</feature>
<dbReference type="InterPro" id="IPR020846">
    <property type="entry name" value="MFS_dom"/>
</dbReference>
<feature type="transmembrane region" description="Helical" evidence="5">
    <location>
        <begin position="404"/>
        <end position="423"/>
    </location>
</feature>
<comment type="caution">
    <text evidence="7">The sequence shown here is derived from an EMBL/GenBank/DDBJ whole genome shotgun (WGS) entry which is preliminary data.</text>
</comment>
<evidence type="ECO:0000256" key="2">
    <source>
        <dbReference type="ARBA" id="ARBA00022692"/>
    </source>
</evidence>
<dbReference type="PANTHER" id="PTHR23502:SF30">
    <property type="entry name" value="TRANSPORTER, PUTATIVE (AFU_ORTHOLOGUE AFUA_8G04702)-RELATED"/>
    <property type="match status" value="1"/>
</dbReference>
<evidence type="ECO:0000313" key="8">
    <source>
        <dbReference type="Proteomes" id="UP000177622"/>
    </source>
</evidence>
<dbReference type="GO" id="GO:0005886">
    <property type="term" value="C:plasma membrane"/>
    <property type="evidence" value="ECO:0007669"/>
    <property type="project" value="TreeGrafter"/>
</dbReference>
<feature type="transmembrane region" description="Helical" evidence="5">
    <location>
        <begin position="62"/>
        <end position="82"/>
    </location>
</feature>
<feature type="transmembrane region" description="Helical" evidence="5">
    <location>
        <begin position="184"/>
        <end position="206"/>
    </location>
</feature>
<dbReference type="SUPFAM" id="SSF103473">
    <property type="entry name" value="MFS general substrate transporter"/>
    <property type="match status" value="1"/>
</dbReference>
<evidence type="ECO:0000256" key="1">
    <source>
        <dbReference type="ARBA" id="ARBA00004141"/>
    </source>
</evidence>
<evidence type="ECO:0000259" key="6">
    <source>
        <dbReference type="PROSITE" id="PS50850"/>
    </source>
</evidence>
<dbReference type="EMBL" id="LXJU01000038">
    <property type="protein sequence ID" value="OGE47726.1"/>
    <property type="molecule type" value="Genomic_DNA"/>
</dbReference>
<keyword evidence="3 5" id="KW-1133">Transmembrane helix</keyword>
<protein>
    <recommendedName>
        <fullName evidence="6">Major facilitator superfamily (MFS) profile domain-containing protein</fullName>
    </recommendedName>
</protein>
<feature type="transmembrane region" description="Helical" evidence="5">
    <location>
        <begin position="499"/>
        <end position="519"/>
    </location>
</feature>
<comment type="subcellular location">
    <subcellularLocation>
        <location evidence="1">Membrane</location>
        <topology evidence="1">Multi-pass membrane protein</topology>
    </subcellularLocation>
</comment>
<dbReference type="AlphaFoldDB" id="A0A1F5L3V5"/>
<dbReference type="Pfam" id="PF07690">
    <property type="entry name" value="MFS_1"/>
    <property type="match status" value="1"/>
</dbReference>
<feature type="transmembrane region" description="Helical" evidence="5">
    <location>
        <begin position="360"/>
        <end position="383"/>
    </location>
</feature>
<feature type="transmembrane region" description="Helical" evidence="5">
    <location>
        <begin position="102"/>
        <end position="120"/>
    </location>
</feature>
<dbReference type="InterPro" id="IPR036259">
    <property type="entry name" value="MFS_trans_sf"/>
</dbReference>
<evidence type="ECO:0000256" key="3">
    <source>
        <dbReference type="ARBA" id="ARBA00022989"/>
    </source>
</evidence>
<evidence type="ECO:0000256" key="5">
    <source>
        <dbReference type="SAM" id="Phobius"/>
    </source>
</evidence>
<sequence>MGLSSRIDGDAVPGTVHLVDVDGTSHAMHSKGHQDIILVPAPSKNPDDPLNWTPGRKALSTFCNFTYVMTIGISTATIYSVIVPISDATGVPVGTLNSGTGYMFLLLGWGLLIWQPLALVYGKRIVYLVSLLATVGILLWAPHTTTSSQWLANKIIQGFFAAPIEALCEISIADIYFSHERGTYMGAYSLFLFGSNFIAPIIAGFIDDGQGWQWVLYWSAIIPGIGFIICFFFMEETNFYGRGTELDTAAGGSTDAVTNPPISLHSDSKNMELNSDSEAPSLGQAYTMKTYWQKLALIDRQPNRPKNIFLMMYRPILLLRFPVLLFSGFQYGLTLVMFNIMNATASSILGSSPYNFSASMVGLCYFAPLIGAFIGASYTGWFGDKIGLWFARRNKGIREPEHKLWLFNVSLILVPSALILWGVGAYHHVHWFGLLFGMGMLGSTNAIGATTAINYAVDSYKDLSGEGMVTVILIRNTMSFAIGYGITPWMANTGLQNTFIAAAFIGLGFTATFFIMIKWGRHFRLSSREAYWKYVETSVFAGH</sequence>
<feature type="transmembrane region" description="Helical" evidence="5">
    <location>
        <begin position="469"/>
        <end position="487"/>
    </location>
</feature>
<dbReference type="GeneID" id="34581707"/>
<evidence type="ECO:0000256" key="4">
    <source>
        <dbReference type="ARBA" id="ARBA00023136"/>
    </source>
</evidence>
<dbReference type="GO" id="GO:0022857">
    <property type="term" value="F:transmembrane transporter activity"/>
    <property type="evidence" value="ECO:0007669"/>
    <property type="project" value="InterPro"/>
</dbReference>
<proteinExistence type="predicted"/>
<dbReference type="Gene3D" id="1.20.1250.20">
    <property type="entry name" value="MFS general substrate transporter like domains"/>
    <property type="match status" value="1"/>
</dbReference>
<feature type="transmembrane region" description="Helical" evidence="5">
    <location>
        <begin position="125"/>
        <end position="143"/>
    </location>
</feature>
<dbReference type="PANTHER" id="PTHR23502">
    <property type="entry name" value="MAJOR FACILITATOR SUPERFAMILY"/>
    <property type="match status" value="1"/>
</dbReference>
<keyword evidence="4 5" id="KW-0472">Membrane</keyword>
<keyword evidence="2 5" id="KW-0812">Transmembrane</keyword>
<feature type="transmembrane region" description="Helical" evidence="5">
    <location>
        <begin position="212"/>
        <end position="234"/>
    </location>
</feature>
<organism evidence="7 8">
    <name type="scientific">Penicillium arizonense</name>
    <dbReference type="NCBI Taxonomy" id="1835702"/>
    <lineage>
        <taxon>Eukaryota</taxon>
        <taxon>Fungi</taxon>
        <taxon>Dikarya</taxon>
        <taxon>Ascomycota</taxon>
        <taxon>Pezizomycotina</taxon>
        <taxon>Eurotiomycetes</taxon>
        <taxon>Eurotiomycetidae</taxon>
        <taxon>Eurotiales</taxon>
        <taxon>Aspergillaceae</taxon>
        <taxon>Penicillium</taxon>
    </lineage>
</organism>
<reference evidence="7 8" key="1">
    <citation type="journal article" date="2016" name="Sci. Rep.">
        <title>Penicillium arizonense, a new, genome sequenced fungal species, reveals a high chemical diversity in secreted metabolites.</title>
        <authorList>
            <person name="Grijseels S."/>
            <person name="Nielsen J.C."/>
            <person name="Randelovic M."/>
            <person name="Nielsen J."/>
            <person name="Nielsen K.F."/>
            <person name="Workman M."/>
            <person name="Frisvad J.C."/>
        </authorList>
    </citation>
    <scope>NUCLEOTIDE SEQUENCE [LARGE SCALE GENOMIC DNA]</scope>
    <source>
        <strain evidence="7 8">CBS 141311</strain>
    </source>
</reference>
<evidence type="ECO:0000313" key="7">
    <source>
        <dbReference type="EMBL" id="OGE47726.1"/>
    </source>
</evidence>
<gene>
    <name evidence="7" type="ORF">PENARI_c038G04108</name>
</gene>
<dbReference type="Proteomes" id="UP000177622">
    <property type="component" value="Unassembled WGS sequence"/>
</dbReference>
<feature type="transmembrane region" description="Helical" evidence="5">
    <location>
        <begin position="317"/>
        <end position="340"/>
    </location>
</feature>
<dbReference type="STRING" id="1835702.A0A1F5L3V5"/>
<feature type="transmembrane region" description="Helical" evidence="5">
    <location>
        <begin position="429"/>
        <end position="457"/>
    </location>
</feature>
<name>A0A1F5L3V5_PENAI</name>
<dbReference type="PROSITE" id="PS50850">
    <property type="entry name" value="MFS"/>
    <property type="match status" value="1"/>
</dbReference>
<feature type="domain" description="Major facilitator superfamily (MFS) profile" evidence="6">
    <location>
        <begin position="60"/>
        <end position="520"/>
    </location>
</feature>
<keyword evidence="8" id="KW-1185">Reference proteome</keyword>
<dbReference type="InterPro" id="IPR011701">
    <property type="entry name" value="MFS"/>
</dbReference>
<accession>A0A1F5L3V5</accession>
<dbReference type="OrthoDB" id="5215911at2759"/>